<dbReference type="Proteomes" id="UP000095759">
    <property type="component" value="Unassembled WGS sequence"/>
</dbReference>
<evidence type="ECO:0000313" key="1">
    <source>
        <dbReference type="EMBL" id="OEJ28520.1"/>
    </source>
</evidence>
<comment type="caution">
    <text evidence="1">The sequence shown here is derived from an EMBL/GenBank/DDBJ whole genome shotgun (WGS) entry which is preliminary data.</text>
</comment>
<organism evidence="1 2">
    <name type="scientific">Streptomyces agglomeratus</name>
    <dbReference type="NCBI Taxonomy" id="285458"/>
    <lineage>
        <taxon>Bacteria</taxon>
        <taxon>Bacillati</taxon>
        <taxon>Actinomycetota</taxon>
        <taxon>Actinomycetes</taxon>
        <taxon>Kitasatosporales</taxon>
        <taxon>Streptomycetaceae</taxon>
        <taxon>Streptomyces</taxon>
    </lineage>
</organism>
<dbReference type="EMBL" id="MEHJ01000001">
    <property type="protein sequence ID" value="OEJ28520.1"/>
    <property type="molecule type" value="Genomic_DNA"/>
</dbReference>
<dbReference type="OrthoDB" id="3404894at2"/>
<keyword evidence="2" id="KW-1185">Reference proteome</keyword>
<dbReference type="Gene3D" id="2.60.120.200">
    <property type="match status" value="1"/>
</dbReference>
<dbReference type="STRING" id="285458.BGM19_04145"/>
<dbReference type="RefSeq" id="WP_069775086.1">
    <property type="nucleotide sequence ID" value="NZ_MEHJ01000001.1"/>
</dbReference>
<sequence>MVTINDSNITYYVDGQEFGRDDARYLPERPMSINFNQWLIDLAGQTSTTPRAYDQKVDYVLHVKDQVLTPAQVAAKIAAYRTAGTTFEDTVPAGQ</sequence>
<dbReference type="SUPFAM" id="SSF49899">
    <property type="entry name" value="Concanavalin A-like lectins/glucanases"/>
    <property type="match status" value="1"/>
</dbReference>
<dbReference type="AlphaFoldDB" id="A0A1E5PG44"/>
<evidence type="ECO:0000313" key="2">
    <source>
        <dbReference type="Proteomes" id="UP000095759"/>
    </source>
</evidence>
<dbReference type="InterPro" id="IPR013320">
    <property type="entry name" value="ConA-like_dom_sf"/>
</dbReference>
<name>A0A1E5PG44_9ACTN</name>
<gene>
    <name evidence="1" type="ORF">AS594_32605</name>
</gene>
<accession>A0A1E5PG44</accession>
<protein>
    <submittedName>
        <fullName evidence="1">Uncharacterized protein</fullName>
    </submittedName>
</protein>
<reference evidence="1 2" key="1">
    <citation type="submission" date="2016-08" db="EMBL/GenBank/DDBJ databases">
        <title>Complete genome sequence of Streptomyces agglomeratus strain 6-3-2, a novel anti-MRSA actinomycete isolated from Wuli of Tebit, China.</title>
        <authorList>
            <person name="Chen X."/>
        </authorList>
    </citation>
    <scope>NUCLEOTIDE SEQUENCE [LARGE SCALE GENOMIC DNA]</scope>
    <source>
        <strain evidence="1 2">6-3-2</strain>
    </source>
</reference>
<proteinExistence type="predicted"/>